<keyword evidence="4" id="KW-1185">Reference proteome</keyword>
<feature type="domain" description="DUF1990" evidence="2">
    <location>
        <begin position="38"/>
        <end position="201"/>
    </location>
</feature>
<organism evidence="3 4">
    <name type="scientific">Deinococcus cavernae</name>
    <dbReference type="NCBI Taxonomy" id="2320857"/>
    <lineage>
        <taxon>Bacteria</taxon>
        <taxon>Thermotogati</taxon>
        <taxon>Deinococcota</taxon>
        <taxon>Deinococci</taxon>
        <taxon>Deinococcales</taxon>
        <taxon>Deinococcaceae</taxon>
        <taxon>Deinococcus</taxon>
    </lineage>
</organism>
<feature type="compositionally biased region" description="Basic and acidic residues" evidence="1">
    <location>
        <begin position="228"/>
        <end position="250"/>
    </location>
</feature>
<dbReference type="InterPro" id="IPR018960">
    <property type="entry name" value="DUF1990"/>
</dbReference>
<dbReference type="Pfam" id="PF09348">
    <property type="entry name" value="DUF1990"/>
    <property type="match status" value="1"/>
</dbReference>
<evidence type="ECO:0000313" key="4">
    <source>
        <dbReference type="Proteomes" id="UP000286287"/>
    </source>
</evidence>
<accession>A0A418VBZ9</accession>
<gene>
    <name evidence="3" type="ORF">D3875_05790</name>
</gene>
<dbReference type="OrthoDB" id="120660at2"/>
<evidence type="ECO:0000313" key="3">
    <source>
        <dbReference type="EMBL" id="RJF73546.1"/>
    </source>
</evidence>
<reference evidence="3 4" key="1">
    <citation type="submission" date="2018-09" db="EMBL/GenBank/DDBJ databases">
        <authorList>
            <person name="Zhu H."/>
        </authorList>
    </citation>
    <scope>NUCLEOTIDE SEQUENCE [LARGE SCALE GENOMIC DNA]</scope>
    <source>
        <strain evidence="3 4">K2S05-167</strain>
    </source>
</reference>
<dbReference type="AlphaFoldDB" id="A0A418VBZ9"/>
<feature type="region of interest" description="Disordered" evidence="1">
    <location>
        <begin position="219"/>
        <end position="259"/>
    </location>
</feature>
<protein>
    <submittedName>
        <fullName evidence="3">DUF1990 family protein</fullName>
    </submittedName>
</protein>
<evidence type="ECO:0000259" key="2">
    <source>
        <dbReference type="Pfam" id="PF09348"/>
    </source>
</evidence>
<sequence length="259" mass="29769">MRPRRTRPPLYEVQKARLEEYSQAKSSFDEQRVSEYTAEHGWHIDDYEQELPPEQPGIPESGGSFGAAQQVLRNYSFPPPNLITGIFLPDSPLQDRVMVLRARFLVFTFWFGVRVGGVVGEIRPLPDGEHEAVWGYHYTTLEGHYEQGQIEFTVHKYLNSGRVVFKIHAISKTGHIRNPLYRLGFRLFGRMLQRRFAFQSLARTRAQVEDMLRRNVTRPAEAGPQVEVVDKKDVPQKVVEKTDAVPKDTPDTPPHTDQS</sequence>
<comment type="caution">
    <text evidence="3">The sequence shown here is derived from an EMBL/GenBank/DDBJ whole genome shotgun (WGS) entry which is preliminary data.</text>
</comment>
<dbReference type="EMBL" id="QYUJ01000014">
    <property type="protein sequence ID" value="RJF73546.1"/>
    <property type="molecule type" value="Genomic_DNA"/>
</dbReference>
<evidence type="ECO:0000256" key="1">
    <source>
        <dbReference type="SAM" id="MobiDB-lite"/>
    </source>
</evidence>
<proteinExistence type="predicted"/>
<name>A0A418VBZ9_9DEIO</name>
<dbReference type="Proteomes" id="UP000286287">
    <property type="component" value="Unassembled WGS sequence"/>
</dbReference>